<feature type="coiled-coil region" evidence="1">
    <location>
        <begin position="528"/>
        <end position="583"/>
    </location>
</feature>
<sequence>MDERGIVIRNKARIVAQGHTQEEGIDYDEMFVLVARIEAIRLFLAYSLFNDFIVYQMDVKSAFLYEKIKEEVYVFHPPRFEDPDFSNKVYKVEKALYGLHQTLRAWHDLKLNDAEGTSCLSNAVIFKELARIGAKTTLCNEFSSTAASATICLANNQKFNFSKYILDNLKKNLEACIPFYMFPRFIQVFVNHQLGYMSHHKGIFVNPSLTKKVFANIKRVGTWFYEVITPLFGTMMVQALEEVGDLPITVQDTPIPDVPSSSQHQRKHKPRRKERKETEISPIEIHTEDHVPTTSNDLLPSGEDRMKLKELMNLYTNLSNKVLDLENEVIKIRSSHKAKIKELESKEESSKQGRKITDIDVDAEVNLENVYNLDIAHEEVVLSMQDVTDADVKEVVEEMVEVTEIAKIIVDEVITAGGELNAANEKPVSVVPTNITIAQPSEATKTTIDITTTPKAKGIVFHDKEESTTRTASSKSQVKDKGKAKLVEELEIQNSRKAQIVIDEEVARRIEVEWNTDMKDNIDWNKVVEQVQSRQSDAVRKYQALKRKPVSVVQARKNMMKQKLEEQQEAKELKKNLKIVSDDEDDVFVNVTPLSSKPPTIVDYKIYKEEKKEHF</sequence>
<feature type="domain" description="Reverse transcriptase Ty1/copia-type" evidence="3">
    <location>
        <begin position="6"/>
        <end position="108"/>
    </location>
</feature>
<dbReference type="EMBL" id="BKCJ010006195">
    <property type="protein sequence ID" value="GEU70861.1"/>
    <property type="molecule type" value="Genomic_DNA"/>
</dbReference>
<dbReference type="AlphaFoldDB" id="A0A6L2MA48"/>
<evidence type="ECO:0000313" key="4">
    <source>
        <dbReference type="EMBL" id="GEU70861.1"/>
    </source>
</evidence>
<organism evidence="4">
    <name type="scientific">Tanacetum cinerariifolium</name>
    <name type="common">Dalmatian daisy</name>
    <name type="synonym">Chrysanthemum cinerariifolium</name>
    <dbReference type="NCBI Taxonomy" id="118510"/>
    <lineage>
        <taxon>Eukaryota</taxon>
        <taxon>Viridiplantae</taxon>
        <taxon>Streptophyta</taxon>
        <taxon>Embryophyta</taxon>
        <taxon>Tracheophyta</taxon>
        <taxon>Spermatophyta</taxon>
        <taxon>Magnoliopsida</taxon>
        <taxon>eudicotyledons</taxon>
        <taxon>Gunneridae</taxon>
        <taxon>Pentapetalae</taxon>
        <taxon>asterids</taxon>
        <taxon>campanulids</taxon>
        <taxon>Asterales</taxon>
        <taxon>Asteraceae</taxon>
        <taxon>Asteroideae</taxon>
        <taxon>Anthemideae</taxon>
        <taxon>Anthemidinae</taxon>
        <taxon>Tanacetum</taxon>
    </lineage>
</organism>
<protein>
    <submittedName>
        <fullName evidence="4">Copia protein</fullName>
    </submittedName>
</protein>
<feature type="region of interest" description="Disordered" evidence="2">
    <location>
        <begin position="251"/>
        <end position="281"/>
    </location>
</feature>
<name>A0A6L2MA48_TANCI</name>
<reference evidence="4" key="1">
    <citation type="journal article" date="2019" name="Sci. Rep.">
        <title>Draft genome of Tanacetum cinerariifolium, the natural source of mosquito coil.</title>
        <authorList>
            <person name="Yamashiro T."/>
            <person name="Shiraishi A."/>
            <person name="Satake H."/>
            <person name="Nakayama K."/>
        </authorList>
    </citation>
    <scope>NUCLEOTIDE SEQUENCE</scope>
</reference>
<evidence type="ECO:0000259" key="3">
    <source>
        <dbReference type="Pfam" id="PF07727"/>
    </source>
</evidence>
<dbReference type="InterPro" id="IPR013103">
    <property type="entry name" value="RVT_2"/>
</dbReference>
<dbReference type="Pfam" id="PF07727">
    <property type="entry name" value="RVT_2"/>
    <property type="match status" value="1"/>
</dbReference>
<keyword evidence="1" id="KW-0175">Coiled coil</keyword>
<evidence type="ECO:0000256" key="2">
    <source>
        <dbReference type="SAM" id="MobiDB-lite"/>
    </source>
</evidence>
<evidence type="ECO:0000256" key="1">
    <source>
        <dbReference type="SAM" id="Coils"/>
    </source>
</evidence>
<gene>
    <name evidence="4" type="ORF">Tci_042839</name>
</gene>
<feature type="compositionally biased region" description="Basic residues" evidence="2">
    <location>
        <begin position="264"/>
        <end position="274"/>
    </location>
</feature>
<comment type="caution">
    <text evidence="4">The sequence shown here is derived from an EMBL/GenBank/DDBJ whole genome shotgun (WGS) entry which is preliminary data.</text>
</comment>
<accession>A0A6L2MA48</accession>
<proteinExistence type="predicted"/>